<dbReference type="Gene3D" id="3.90.1150.10">
    <property type="entry name" value="Aspartate Aminotransferase, domain 1"/>
    <property type="match status" value="1"/>
</dbReference>
<dbReference type="SUPFAM" id="SSF53383">
    <property type="entry name" value="PLP-dependent transferases"/>
    <property type="match status" value="1"/>
</dbReference>
<organism evidence="1 2">
    <name type="scientific">Paenibacillus phytorum</name>
    <dbReference type="NCBI Taxonomy" id="2654977"/>
    <lineage>
        <taxon>Bacteria</taxon>
        <taxon>Bacillati</taxon>
        <taxon>Bacillota</taxon>
        <taxon>Bacilli</taxon>
        <taxon>Bacillales</taxon>
        <taxon>Paenibacillaceae</taxon>
        <taxon>Paenibacillus</taxon>
    </lineage>
</organism>
<comment type="caution">
    <text evidence="1">The sequence shown here is derived from an EMBL/GenBank/DDBJ whole genome shotgun (WGS) entry which is preliminary data.</text>
</comment>
<sequence length="280" mass="31439">ESWNMSPSALEQAFTYYETIGKLPKAVIVVNLFGQSAEMFALSKICDRYGVPIVEDAAESIGATYHGKASGTFGKMGVFSFNGNKIITTSGGGMLVSDDRDAFEKMRFWATQSRGPTPYYQHSEIGYNYRMSNVLAAIGRGQLRVLDQRISARRSIFQRYYSALSILDGIKFMPEQAGSQSTRWLTALTVNPERTGVSPTELIEALAEENIEARHVWKPMHLQPLFKNCNYFPHDRDKSNSDQLFKEGLCLPSGSNLSEEDQERVIACMKKAMYGRSKKH</sequence>
<keyword evidence="1" id="KW-0808">Transferase</keyword>
<gene>
    <name evidence="1" type="ORF">GC098_14485</name>
</gene>
<dbReference type="InterPro" id="IPR015424">
    <property type="entry name" value="PyrdxlP-dep_Trfase"/>
</dbReference>
<dbReference type="CDD" id="cd00616">
    <property type="entry name" value="AHBA_syn"/>
    <property type="match status" value="1"/>
</dbReference>
<keyword evidence="2" id="KW-1185">Reference proteome</keyword>
<dbReference type="InterPro" id="IPR000653">
    <property type="entry name" value="DegT/StrS_aminotransferase"/>
</dbReference>
<dbReference type="InterPro" id="IPR015421">
    <property type="entry name" value="PyrdxlP-dep_Trfase_major"/>
</dbReference>
<dbReference type="Proteomes" id="UP000616779">
    <property type="component" value="Unassembled WGS sequence"/>
</dbReference>
<proteinExistence type="predicted"/>
<keyword evidence="1" id="KW-0032">Aminotransferase</keyword>
<name>A0ABX1XX45_9BACL</name>
<evidence type="ECO:0000313" key="2">
    <source>
        <dbReference type="Proteomes" id="UP000616779"/>
    </source>
</evidence>
<dbReference type="PANTHER" id="PTHR30244">
    <property type="entry name" value="TRANSAMINASE"/>
    <property type="match status" value="1"/>
</dbReference>
<dbReference type="Gene3D" id="3.40.640.10">
    <property type="entry name" value="Type I PLP-dependent aspartate aminotransferase-like (Major domain)"/>
    <property type="match status" value="1"/>
</dbReference>
<dbReference type="GO" id="GO:0008483">
    <property type="term" value="F:transaminase activity"/>
    <property type="evidence" value="ECO:0007669"/>
    <property type="project" value="UniProtKB-KW"/>
</dbReference>
<reference evidence="1 2" key="1">
    <citation type="submission" date="2019-10" db="EMBL/GenBank/DDBJ databases">
        <title>Description of Paenibacillus terrestris sp. nov.</title>
        <authorList>
            <person name="Carlier A."/>
            <person name="Qi S."/>
        </authorList>
    </citation>
    <scope>NUCLEOTIDE SEQUENCE [LARGE SCALE GENOMIC DNA]</scope>
    <source>
        <strain evidence="1 2">LMG 31458</strain>
    </source>
</reference>
<protein>
    <submittedName>
        <fullName evidence="1">Pyridoxal phosphate-dependent aminotransferase</fullName>
    </submittedName>
</protein>
<dbReference type="InterPro" id="IPR015422">
    <property type="entry name" value="PyrdxlP-dep_Trfase_small"/>
</dbReference>
<dbReference type="Pfam" id="PF01041">
    <property type="entry name" value="DegT_DnrJ_EryC1"/>
    <property type="match status" value="1"/>
</dbReference>
<accession>A0ABX1XX45</accession>
<feature type="non-terminal residue" evidence="1">
    <location>
        <position position="1"/>
    </location>
</feature>
<dbReference type="PANTHER" id="PTHR30244:SF34">
    <property type="entry name" value="DTDP-4-AMINO-4,6-DIDEOXYGALACTOSE TRANSAMINASE"/>
    <property type="match status" value="1"/>
</dbReference>
<evidence type="ECO:0000313" key="1">
    <source>
        <dbReference type="EMBL" id="NOU72621.1"/>
    </source>
</evidence>
<dbReference type="EMBL" id="WHOA01000096">
    <property type="protein sequence ID" value="NOU72621.1"/>
    <property type="molecule type" value="Genomic_DNA"/>
</dbReference>
<dbReference type="RefSeq" id="WP_171643909.1">
    <property type="nucleotide sequence ID" value="NZ_WHOA01000096.1"/>
</dbReference>